<dbReference type="InterPro" id="IPR006685">
    <property type="entry name" value="MscS_channel_2nd"/>
</dbReference>
<accession>A0A2W5QHV0</accession>
<keyword evidence="2" id="KW-1133">Transmembrane helix</keyword>
<dbReference type="Gene3D" id="1.10.287.1260">
    <property type="match status" value="1"/>
</dbReference>
<dbReference type="EMBL" id="QFPP01000004">
    <property type="protein sequence ID" value="PZQ78161.1"/>
    <property type="molecule type" value="Genomic_DNA"/>
</dbReference>
<feature type="transmembrane region" description="Helical" evidence="2">
    <location>
        <begin position="160"/>
        <end position="179"/>
    </location>
</feature>
<gene>
    <name evidence="4" type="ORF">DI563_01030</name>
</gene>
<name>A0A2W5QHV0_VARPD</name>
<proteinExistence type="predicted"/>
<dbReference type="Proteomes" id="UP000249135">
    <property type="component" value="Unassembled WGS sequence"/>
</dbReference>
<dbReference type="Pfam" id="PF00924">
    <property type="entry name" value="MS_channel_2nd"/>
    <property type="match status" value="1"/>
</dbReference>
<evidence type="ECO:0000313" key="5">
    <source>
        <dbReference type="Proteomes" id="UP000249135"/>
    </source>
</evidence>
<dbReference type="InterPro" id="IPR010920">
    <property type="entry name" value="LSM_dom_sf"/>
</dbReference>
<reference evidence="4 5" key="1">
    <citation type="submission" date="2017-08" db="EMBL/GenBank/DDBJ databases">
        <title>Infants hospitalized years apart are colonized by the same room-sourced microbial strains.</title>
        <authorList>
            <person name="Brooks B."/>
            <person name="Olm M.R."/>
            <person name="Firek B.A."/>
            <person name="Baker R."/>
            <person name="Thomas B.C."/>
            <person name="Morowitz M.J."/>
            <person name="Banfield J.F."/>
        </authorList>
    </citation>
    <scope>NUCLEOTIDE SEQUENCE [LARGE SCALE GENOMIC DNA]</scope>
    <source>
        <strain evidence="4">S2_005_003_R2_41</strain>
    </source>
</reference>
<evidence type="ECO:0000259" key="3">
    <source>
        <dbReference type="Pfam" id="PF00924"/>
    </source>
</evidence>
<dbReference type="PANTHER" id="PTHR30566:SF25">
    <property type="entry name" value="INNER MEMBRANE PROTEIN"/>
    <property type="match status" value="1"/>
</dbReference>
<evidence type="ECO:0000256" key="2">
    <source>
        <dbReference type="SAM" id="Phobius"/>
    </source>
</evidence>
<feature type="transmembrane region" description="Helical" evidence="2">
    <location>
        <begin position="133"/>
        <end position="154"/>
    </location>
</feature>
<dbReference type="PANTHER" id="PTHR30566">
    <property type="entry name" value="YNAI-RELATED MECHANOSENSITIVE ION CHANNEL"/>
    <property type="match status" value="1"/>
</dbReference>
<feature type="transmembrane region" description="Helical" evidence="2">
    <location>
        <begin position="90"/>
        <end position="112"/>
    </location>
</feature>
<keyword evidence="2" id="KW-0812">Transmembrane</keyword>
<organism evidence="4 5">
    <name type="scientific">Variovorax paradoxus</name>
    <dbReference type="NCBI Taxonomy" id="34073"/>
    <lineage>
        <taxon>Bacteria</taxon>
        <taxon>Pseudomonadati</taxon>
        <taxon>Pseudomonadota</taxon>
        <taxon>Betaproteobacteria</taxon>
        <taxon>Burkholderiales</taxon>
        <taxon>Comamonadaceae</taxon>
        <taxon>Variovorax</taxon>
    </lineage>
</organism>
<evidence type="ECO:0000256" key="1">
    <source>
        <dbReference type="SAM" id="MobiDB-lite"/>
    </source>
</evidence>
<feature type="transmembrane region" description="Helical" evidence="2">
    <location>
        <begin position="44"/>
        <end position="70"/>
    </location>
</feature>
<dbReference type="AlphaFoldDB" id="A0A2W5QHV0"/>
<evidence type="ECO:0000313" key="4">
    <source>
        <dbReference type="EMBL" id="PZQ78161.1"/>
    </source>
</evidence>
<protein>
    <submittedName>
        <fullName evidence="4">Mechanosensitive ion channel protein MscS</fullName>
    </submittedName>
</protein>
<feature type="region of interest" description="Disordered" evidence="1">
    <location>
        <begin position="345"/>
        <end position="374"/>
    </location>
</feature>
<feature type="domain" description="Mechanosensitive ion channel MscS" evidence="3">
    <location>
        <begin position="182"/>
        <end position="248"/>
    </location>
</feature>
<keyword evidence="2" id="KW-0472">Membrane</keyword>
<comment type="caution">
    <text evidence="4">The sequence shown here is derived from an EMBL/GenBank/DDBJ whole genome shotgun (WGS) entry which is preliminary data.</text>
</comment>
<dbReference type="GO" id="GO:0008381">
    <property type="term" value="F:mechanosensitive monoatomic ion channel activity"/>
    <property type="evidence" value="ECO:0007669"/>
    <property type="project" value="UniProtKB-ARBA"/>
</dbReference>
<sequence length="374" mass="40941">MNKQAILSHPWFIPAAAALIAVPLSLGLQWLVGGVLRRLTRRALALNSVVVAAAPAVRFALPLIALQLIWQGAPDELRFIDGLRHGTALLLIGALTWLAVRAVNGLADGIFARRPDDAQDSLQARRVLTQARVLARTANTMLLLAGGALMLMTFPGAKKFGASLLASAGLIGIIAGLAAKPLFSNLIASLQIALSQPIHLDDVLVVEGEWGRVEEINGTFVVLRIWDDRRLILPLSYFIDKPFQNWTRNSAQLLGSVFIYVDFRLPLAPVRAEVERLIRSAPEWDGRFFGLQVTDATERSMQLRILCTAASSGLAFDLRCKVREGVIDFLQREYPECLPRLRVDAESSEGPERTAGSSWVSARVISQEDAQGDR</sequence>
<dbReference type="SUPFAM" id="SSF50182">
    <property type="entry name" value="Sm-like ribonucleoproteins"/>
    <property type="match status" value="1"/>
</dbReference>
<dbReference type="GO" id="GO:0016020">
    <property type="term" value="C:membrane"/>
    <property type="evidence" value="ECO:0007669"/>
    <property type="project" value="InterPro"/>
</dbReference>
<feature type="transmembrane region" description="Helical" evidence="2">
    <location>
        <begin position="12"/>
        <end position="32"/>
    </location>
</feature>